<dbReference type="Gene3D" id="3.90.1640.10">
    <property type="entry name" value="inorganic pyrophosphatase (n-terminal core)"/>
    <property type="match status" value="1"/>
</dbReference>
<dbReference type="RefSeq" id="WP_092638425.1">
    <property type="nucleotide sequence ID" value="NZ_FNID01000006.1"/>
</dbReference>
<evidence type="ECO:0000259" key="2">
    <source>
        <dbReference type="Pfam" id="PF02272"/>
    </source>
</evidence>
<accession>A0A1G9WNJ4</accession>
<protein>
    <submittedName>
        <fullName evidence="3">Phosphoesterase RecJ domain-containing protein</fullName>
    </submittedName>
</protein>
<dbReference type="PANTHER" id="PTHR47618">
    <property type="entry name" value="BIFUNCTIONAL OLIGORIBONUCLEASE AND PAP PHOSPHATASE NRNA"/>
    <property type="match status" value="1"/>
</dbReference>
<dbReference type="EMBL" id="FNID01000006">
    <property type="protein sequence ID" value="SDM86049.1"/>
    <property type="molecule type" value="Genomic_DNA"/>
</dbReference>
<sequence>MNIGLKKVCEALLAHDRFLIITHQSPDGDTLGSGFGLYYGLKQLGKRARVVCSDEFPARYNFLFQDYQDDSFDPEFIVAVDLADKQLFGSQYASLADRVDICIDHHPSNTRYARGVLLKPKAAATCEIIYEVLKGMGVTFDERIGTCIYTGIATDTGCFRFSNTTVNSHRIAAHMMRYNVKIGKINRLMFETKTQSRIAIEQQVLNSIEYYFDNRCAMISVTGDMLKSTGATECELEGLSTLPRQIEGVQIGVMLREKENGDFKVSIRSNDGFDASKICGLLGGGGHVKAAGCVVKGGLENAKKVLIETIAQFV</sequence>
<dbReference type="Pfam" id="PF02272">
    <property type="entry name" value="DHHA1"/>
    <property type="match status" value="1"/>
</dbReference>
<proteinExistence type="predicted"/>
<dbReference type="SUPFAM" id="SSF64182">
    <property type="entry name" value="DHH phosphoesterases"/>
    <property type="match status" value="1"/>
</dbReference>
<dbReference type="InterPro" id="IPR038763">
    <property type="entry name" value="DHH_sf"/>
</dbReference>
<keyword evidence="4" id="KW-1185">Reference proteome</keyword>
<feature type="domain" description="DDH" evidence="1">
    <location>
        <begin position="18"/>
        <end position="152"/>
    </location>
</feature>
<dbReference type="Gene3D" id="3.10.310.30">
    <property type="match status" value="1"/>
</dbReference>
<dbReference type="AlphaFoldDB" id="A0A1G9WNJ4"/>
<gene>
    <name evidence="3" type="ORF">SAMN05192585_10670</name>
</gene>
<dbReference type="GO" id="GO:0003676">
    <property type="term" value="F:nucleic acid binding"/>
    <property type="evidence" value="ECO:0007669"/>
    <property type="project" value="InterPro"/>
</dbReference>
<reference evidence="3 4" key="1">
    <citation type="submission" date="2016-10" db="EMBL/GenBank/DDBJ databases">
        <authorList>
            <person name="de Groot N.N."/>
        </authorList>
    </citation>
    <scope>NUCLEOTIDE SEQUENCE [LARGE SCALE GENOMIC DNA]</scope>
    <source>
        <strain evidence="3 4">CGMCC 1.5012</strain>
    </source>
</reference>
<dbReference type="OrthoDB" id="9803668at2"/>
<dbReference type="InterPro" id="IPR001667">
    <property type="entry name" value="DDH_dom"/>
</dbReference>
<dbReference type="Pfam" id="PF01368">
    <property type="entry name" value="DHH"/>
    <property type="match status" value="1"/>
</dbReference>
<dbReference type="PANTHER" id="PTHR47618:SF1">
    <property type="entry name" value="BIFUNCTIONAL OLIGORIBONUCLEASE AND PAP PHOSPHATASE NRNA"/>
    <property type="match status" value="1"/>
</dbReference>
<evidence type="ECO:0000313" key="4">
    <source>
        <dbReference type="Proteomes" id="UP000199182"/>
    </source>
</evidence>
<evidence type="ECO:0000259" key="1">
    <source>
        <dbReference type="Pfam" id="PF01368"/>
    </source>
</evidence>
<dbReference type="STRING" id="258515.SAMN05192585_10670"/>
<evidence type="ECO:0000313" key="3">
    <source>
        <dbReference type="EMBL" id="SDM86049.1"/>
    </source>
</evidence>
<feature type="domain" description="DHHA1" evidence="2">
    <location>
        <begin position="230"/>
        <end position="313"/>
    </location>
</feature>
<dbReference type="InterPro" id="IPR003156">
    <property type="entry name" value="DHHA1_dom"/>
</dbReference>
<dbReference type="Proteomes" id="UP000199182">
    <property type="component" value="Unassembled WGS sequence"/>
</dbReference>
<name>A0A1G9WNJ4_9FIRM</name>
<dbReference type="InterPro" id="IPR051319">
    <property type="entry name" value="Oligoribo/pAp-PDE_c-di-AMP_PDE"/>
</dbReference>
<organism evidence="3 4">
    <name type="scientific">Acetanaerobacterium elongatum</name>
    <dbReference type="NCBI Taxonomy" id="258515"/>
    <lineage>
        <taxon>Bacteria</taxon>
        <taxon>Bacillati</taxon>
        <taxon>Bacillota</taxon>
        <taxon>Clostridia</taxon>
        <taxon>Eubacteriales</taxon>
        <taxon>Oscillospiraceae</taxon>
        <taxon>Acetanaerobacterium</taxon>
    </lineage>
</organism>